<name>A0ABR5SBF0_9BACT</name>
<sequence length="113" mass="12588">MGKEALKDELDVIEFHDPIRRANISIVVKKEDGIDMVQAISFCVKGSPFPLAEIFRIEEKTFISLPRGFQGVPLTRPVMNMFVPDEERKPTSGCSGCGKDDSNGVFEVDLEVK</sequence>
<keyword evidence="2" id="KW-1185">Reference proteome</keyword>
<evidence type="ECO:0000313" key="2">
    <source>
        <dbReference type="Proteomes" id="UP000060487"/>
    </source>
</evidence>
<proteinExistence type="predicted"/>
<dbReference type="RefSeq" id="WP_085053654.1">
    <property type="nucleotide sequence ID" value="NZ_LNQR01000123.1"/>
</dbReference>
<evidence type="ECO:0000313" key="1">
    <source>
        <dbReference type="EMBL" id="KWT77349.1"/>
    </source>
</evidence>
<dbReference type="EMBL" id="LNQR01000123">
    <property type="protein sequence ID" value="KWT77349.1"/>
    <property type="molecule type" value="Genomic_DNA"/>
</dbReference>
<organism evidence="1 2">
    <name type="scientific">Candidatus Magnetominusculus xianensis</name>
    <dbReference type="NCBI Taxonomy" id="1748249"/>
    <lineage>
        <taxon>Bacteria</taxon>
        <taxon>Pseudomonadati</taxon>
        <taxon>Nitrospirota</taxon>
        <taxon>Nitrospiria</taxon>
        <taxon>Nitrospirales</taxon>
        <taxon>Nitrospiraceae</taxon>
        <taxon>Candidatus Magnetominusculus</taxon>
    </lineage>
</organism>
<comment type="caution">
    <text evidence="1">The sequence shown here is derived from an EMBL/GenBank/DDBJ whole genome shotgun (WGS) entry which is preliminary data.</text>
</comment>
<gene>
    <name evidence="1" type="ORF">ASN18_3044</name>
</gene>
<protein>
    <submittedName>
        <fullName evidence="1">Uncharacterized protein</fullName>
    </submittedName>
</protein>
<reference evidence="1 2" key="1">
    <citation type="submission" date="2015-11" db="EMBL/GenBank/DDBJ databases">
        <authorList>
            <person name="Lin W."/>
        </authorList>
    </citation>
    <scope>NUCLEOTIDE SEQUENCE [LARGE SCALE GENOMIC DNA]</scope>
    <source>
        <strain evidence="1 2">HCH-1</strain>
    </source>
</reference>
<accession>A0ABR5SBF0</accession>
<dbReference type="Proteomes" id="UP000060487">
    <property type="component" value="Unassembled WGS sequence"/>
</dbReference>